<feature type="transmembrane region" description="Helical" evidence="5">
    <location>
        <begin position="293"/>
        <end position="315"/>
    </location>
</feature>
<evidence type="ECO:0000313" key="8">
    <source>
        <dbReference type="EMBL" id="ADN01222.1"/>
    </source>
</evidence>
<evidence type="ECO:0000256" key="5">
    <source>
        <dbReference type="SAM" id="Phobius"/>
    </source>
</evidence>
<sequence length="707" mass="77473">MPKRKLGPGKLFIRLTLAMLLVMGIAGAVTLVLTYGNVRDYVLAVQKENLTEIVEEGGTLLRIYISQMRLLLQLSSQNPNVLSAFRNPTPSILDEVETTISLQTEGVCKDVIFLSPSGEALAARDRSTVSQLGLSPSSIASNYSRTRSPVLLDTYLPTQGGVLAYLVTPVFRPGSEELEGYLAWGLDLYFLFVRFLYHSQGKTGGTILIDDEGTVLGYRDATQLLTSFRDTPLFQALSTERTNKGSTAGSLSLKGERGNIVVAYYWIPQEDMPWAVAFSIEEADLLSTLRRSFTYSAGIILLGLAGAVVLILLILRALVGRRIELLQTYFTRASQGDLTVQPRVRGDDEIAYIFHLLREFLATLRNLLLDVRRRMGALEHTGITLEEIAEETSTAVEQIQRTMEQLTQHAHSQTTSVVETSAAMEQMAKNIETLTRAIEHHTSTIEVSSASIEELVANIDSLAEVANRLMKGVEDLHQASDTGKEKLSSLIDLTGLVQEASAKLQDANTVIATIASQTNLLAMNAAIEAAHAGERGKGFAVVADEIRKLAEEAGSHSKRIRLQIKDITGAIEQMAAASGEADTAFGTILGRINELTGLIQEIQAALTQQRTGSQEIVSSLVEMKDLTHQVRSGAREMEQGNRQILEATTNLKEITEEVKQAIREVEEGTSRIVDSILKVRAQSEENRTHIQALSQALSQFKIHEEGD</sequence>
<protein>
    <submittedName>
        <fullName evidence="8">Methyl-accepting chemotaxis protein</fullName>
    </submittedName>
</protein>
<dbReference type="Pfam" id="PF00015">
    <property type="entry name" value="MCPsignal"/>
    <property type="match status" value="1"/>
</dbReference>
<dbReference type="PROSITE" id="PS50885">
    <property type="entry name" value="HAMP"/>
    <property type="match status" value="1"/>
</dbReference>
<dbReference type="PROSITE" id="PS50111">
    <property type="entry name" value="CHEMOTAXIS_TRANSDUC_2"/>
    <property type="match status" value="1"/>
</dbReference>
<feature type="coiled-coil region" evidence="4">
    <location>
        <begin position="637"/>
        <end position="671"/>
    </location>
</feature>
<evidence type="ECO:0000256" key="3">
    <source>
        <dbReference type="PROSITE-ProRule" id="PRU00284"/>
    </source>
</evidence>
<feature type="coiled-coil region" evidence="4">
    <location>
        <begin position="389"/>
        <end position="444"/>
    </location>
</feature>
<feature type="transmembrane region" description="Helical" evidence="5">
    <location>
        <begin position="12"/>
        <end position="36"/>
    </location>
</feature>
<dbReference type="PANTHER" id="PTHR43531:SF11">
    <property type="entry name" value="METHYL-ACCEPTING CHEMOTAXIS PROTEIN 3"/>
    <property type="match status" value="1"/>
</dbReference>
<dbReference type="InterPro" id="IPR003660">
    <property type="entry name" value="HAMP_dom"/>
</dbReference>
<reference key="1">
    <citation type="submission" date="2009-08" db="EMBL/GenBank/DDBJ databases">
        <title>The genome sequence of Spirochaeta thermophila DSM6192.</title>
        <authorList>
            <person name="Angelov A."/>
            <person name="Mientus M."/>
            <person name="Wittenberg S."/>
            <person name="Lehmann R."/>
            <person name="Liesegang H."/>
            <person name="Daniel R."/>
            <person name="Liebl W."/>
        </authorList>
    </citation>
    <scope>NUCLEOTIDE SEQUENCE</scope>
    <source>
        <strain>DSM 6192</strain>
    </source>
</reference>
<dbReference type="AlphaFoldDB" id="E0RNU9"/>
<keyword evidence="5" id="KW-1133">Transmembrane helix</keyword>
<dbReference type="InterPro" id="IPR004089">
    <property type="entry name" value="MCPsignal_dom"/>
</dbReference>
<dbReference type="Gene3D" id="1.10.287.950">
    <property type="entry name" value="Methyl-accepting chemotaxis protein"/>
    <property type="match status" value="1"/>
</dbReference>
<evidence type="ECO:0000313" key="9">
    <source>
        <dbReference type="Proteomes" id="UP000001296"/>
    </source>
</evidence>
<keyword evidence="4" id="KW-0175">Coiled coil</keyword>
<evidence type="ECO:0000256" key="1">
    <source>
        <dbReference type="ARBA" id="ARBA00022500"/>
    </source>
</evidence>
<name>E0RNU9_WINT6</name>
<reference evidence="8 9" key="2">
    <citation type="journal article" date="2010" name="J. Bacteriol.">
        <title>Genome sequence of the polysaccharide-degrading, thermophilic anaerobe Spirochaeta thermophila DSM 6192.</title>
        <authorList>
            <person name="Angelov A."/>
            <person name="Liebl S."/>
            <person name="Ballschmiter M."/>
            <person name="Bomeke M."/>
            <person name="Lehmann R."/>
            <person name="Liesegang H."/>
            <person name="Daniel R."/>
            <person name="Liebl W."/>
        </authorList>
    </citation>
    <scope>NUCLEOTIDE SEQUENCE [LARGE SCALE GENOMIC DNA]</scope>
    <source>
        <strain evidence="9">ATCC 49972 / DSM 6192 / RI 19.B1</strain>
    </source>
</reference>
<dbReference type="Gene3D" id="6.10.340.10">
    <property type="match status" value="1"/>
</dbReference>
<keyword evidence="5" id="KW-0812">Transmembrane</keyword>
<feature type="domain" description="Methyl-accepting transducer" evidence="6">
    <location>
        <begin position="416"/>
        <end position="638"/>
    </location>
</feature>
<evidence type="ECO:0000256" key="2">
    <source>
        <dbReference type="ARBA" id="ARBA00029447"/>
    </source>
</evidence>
<evidence type="ECO:0000259" key="7">
    <source>
        <dbReference type="PROSITE" id="PS50885"/>
    </source>
</evidence>
<dbReference type="HOGENOM" id="CLU_000445_107_19_12"/>
<proteinExistence type="inferred from homology"/>
<dbReference type="KEGG" id="sta:STHERM_c02480"/>
<organism evidence="8 9">
    <name type="scientific">Winmispira thermophila (strain ATCC 49972 / DSM 6192 / RI 19.B1)</name>
    <name type="common">Spirochaeta thermophila</name>
    <dbReference type="NCBI Taxonomy" id="665571"/>
    <lineage>
        <taxon>Bacteria</taxon>
        <taxon>Pseudomonadati</taxon>
        <taxon>Spirochaetota</taxon>
        <taxon>Spirochaetia</taxon>
        <taxon>Winmispirales</taxon>
        <taxon>Winmispiraceae</taxon>
        <taxon>Winmispira</taxon>
    </lineage>
</organism>
<keyword evidence="1" id="KW-0145">Chemotaxis</keyword>
<dbReference type="eggNOG" id="COG0840">
    <property type="taxonomic scope" value="Bacteria"/>
</dbReference>
<accession>E0RNU9</accession>
<gene>
    <name evidence="8" type="ordered locus">STHERM_c02480</name>
</gene>
<dbReference type="GO" id="GO:0007165">
    <property type="term" value="P:signal transduction"/>
    <property type="evidence" value="ECO:0007669"/>
    <property type="project" value="UniProtKB-KW"/>
</dbReference>
<keyword evidence="3" id="KW-0807">Transducer</keyword>
<dbReference type="EMBL" id="CP001698">
    <property type="protein sequence ID" value="ADN01222.1"/>
    <property type="molecule type" value="Genomic_DNA"/>
</dbReference>
<dbReference type="InterPro" id="IPR051310">
    <property type="entry name" value="MCP_chemotaxis"/>
</dbReference>
<dbReference type="GO" id="GO:0006935">
    <property type="term" value="P:chemotaxis"/>
    <property type="evidence" value="ECO:0007669"/>
    <property type="project" value="UniProtKB-KW"/>
</dbReference>
<dbReference type="SUPFAM" id="SSF58104">
    <property type="entry name" value="Methyl-accepting chemotaxis protein (MCP) signaling domain"/>
    <property type="match status" value="1"/>
</dbReference>
<feature type="domain" description="HAMP" evidence="7">
    <location>
        <begin position="317"/>
        <end position="369"/>
    </location>
</feature>
<dbReference type="SMART" id="SM00283">
    <property type="entry name" value="MA"/>
    <property type="match status" value="1"/>
</dbReference>
<dbReference type="GO" id="GO:0005886">
    <property type="term" value="C:plasma membrane"/>
    <property type="evidence" value="ECO:0007669"/>
    <property type="project" value="TreeGrafter"/>
</dbReference>
<evidence type="ECO:0000259" key="6">
    <source>
        <dbReference type="PROSITE" id="PS50111"/>
    </source>
</evidence>
<evidence type="ECO:0000256" key="4">
    <source>
        <dbReference type="SAM" id="Coils"/>
    </source>
</evidence>
<dbReference type="PaxDb" id="665571-STHERM_c02480"/>
<dbReference type="PANTHER" id="PTHR43531">
    <property type="entry name" value="PROTEIN ICFG"/>
    <property type="match status" value="1"/>
</dbReference>
<keyword evidence="5" id="KW-0472">Membrane</keyword>
<dbReference type="GO" id="GO:0004888">
    <property type="term" value="F:transmembrane signaling receptor activity"/>
    <property type="evidence" value="ECO:0007669"/>
    <property type="project" value="TreeGrafter"/>
</dbReference>
<dbReference type="Proteomes" id="UP000001296">
    <property type="component" value="Chromosome"/>
</dbReference>
<dbReference type="RefSeq" id="WP_013313063.1">
    <property type="nucleotide sequence ID" value="NC_014484.1"/>
</dbReference>
<comment type="similarity">
    <text evidence="2">Belongs to the methyl-accepting chemotaxis (MCP) protein family.</text>
</comment>
<dbReference type="SMART" id="SM00304">
    <property type="entry name" value="HAMP"/>
    <property type="match status" value="2"/>
</dbReference>